<protein>
    <submittedName>
        <fullName evidence="1">Uncharacterized protein</fullName>
    </submittedName>
</protein>
<keyword evidence="2" id="KW-1185">Reference proteome</keyword>
<evidence type="ECO:0000313" key="1">
    <source>
        <dbReference type="EMBL" id="KAI0026867.1"/>
    </source>
</evidence>
<proteinExistence type="predicted"/>
<name>A0ACB8Q5F4_9AGAM</name>
<organism evidence="1 2">
    <name type="scientific">Vararia minispora EC-137</name>
    <dbReference type="NCBI Taxonomy" id="1314806"/>
    <lineage>
        <taxon>Eukaryota</taxon>
        <taxon>Fungi</taxon>
        <taxon>Dikarya</taxon>
        <taxon>Basidiomycota</taxon>
        <taxon>Agaricomycotina</taxon>
        <taxon>Agaricomycetes</taxon>
        <taxon>Russulales</taxon>
        <taxon>Lachnocladiaceae</taxon>
        <taxon>Vararia</taxon>
    </lineage>
</organism>
<gene>
    <name evidence="1" type="ORF">K488DRAFT_75013</name>
</gene>
<reference evidence="1" key="2">
    <citation type="journal article" date="2022" name="New Phytol.">
        <title>Evolutionary transition to the ectomycorrhizal habit in the genomes of a hyperdiverse lineage of mushroom-forming fungi.</title>
        <authorList>
            <person name="Looney B."/>
            <person name="Miyauchi S."/>
            <person name="Morin E."/>
            <person name="Drula E."/>
            <person name="Courty P.E."/>
            <person name="Kohler A."/>
            <person name="Kuo A."/>
            <person name="LaButti K."/>
            <person name="Pangilinan J."/>
            <person name="Lipzen A."/>
            <person name="Riley R."/>
            <person name="Andreopoulos W."/>
            <person name="He G."/>
            <person name="Johnson J."/>
            <person name="Nolan M."/>
            <person name="Tritt A."/>
            <person name="Barry K.W."/>
            <person name="Grigoriev I.V."/>
            <person name="Nagy L.G."/>
            <person name="Hibbett D."/>
            <person name="Henrissat B."/>
            <person name="Matheny P.B."/>
            <person name="Labbe J."/>
            <person name="Martin F.M."/>
        </authorList>
    </citation>
    <scope>NUCLEOTIDE SEQUENCE</scope>
    <source>
        <strain evidence="1">EC-137</strain>
    </source>
</reference>
<comment type="caution">
    <text evidence="1">The sequence shown here is derived from an EMBL/GenBank/DDBJ whole genome shotgun (WGS) entry which is preliminary data.</text>
</comment>
<reference evidence="1" key="1">
    <citation type="submission" date="2021-02" db="EMBL/GenBank/DDBJ databases">
        <authorList>
            <consortium name="DOE Joint Genome Institute"/>
            <person name="Ahrendt S."/>
            <person name="Looney B.P."/>
            <person name="Miyauchi S."/>
            <person name="Morin E."/>
            <person name="Drula E."/>
            <person name="Courty P.E."/>
            <person name="Chicoki N."/>
            <person name="Fauchery L."/>
            <person name="Kohler A."/>
            <person name="Kuo A."/>
            <person name="Labutti K."/>
            <person name="Pangilinan J."/>
            <person name="Lipzen A."/>
            <person name="Riley R."/>
            <person name="Andreopoulos W."/>
            <person name="He G."/>
            <person name="Johnson J."/>
            <person name="Barry K.W."/>
            <person name="Grigoriev I.V."/>
            <person name="Nagy L."/>
            <person name="Hibbett D."/>
            <person name="Henrissat B."/>
            <person name="Matheny P.B."/>
            <person name="Labbe J."/>
            <person name="Martin F."/>
        </authorList>
    </citation>
    <scope>NUCLEOTIDE SEQUENCE</scope>
    <source>
        <strain evidence="1">EC-137</strain>
    </source>
</reference>
<dbReference type="Proteomes" id="UP000814128">
    <property type="component" value="Unassembled WGS sequence"/>
</dbReference>
<dbReference type="EMBL" id="MU274140">
    <property type="protein sequence ID" value="KAI0026867.1"/>
    <property type="molecule type" value="Genomic_DNA"/>
</dbReference>
<evidence type="ECO:0000313" key="2">
    <source>
        <dbReference type="Proteomes" id="UP000814128"/>
    </source>
</evidence>
<sequence length="156" mass="17184">MAINPVPASTYALVVPLPFCPAVDRSSQWPFIQLLYHSANALSYWTTHHGPRTTVIPYNKRNQDSTRTRLRSILFAALPKIRETPGQWWTYGSSWGCLALGTVGCGEGPGLRAVQSVGVGWRKSASRLSSTHPILQGLRSMTVFIVENYARVVCGP</sequence>
<accession>A0ACB8Q5F4</accession>